<reference evidence="7" key="1">
    <citation type="submission" date="2019-06" db="EMBL/GenBank/DDBJ databases">
        <authorList>
            <person name="Gan P."/>
            <person name="Shirasu K."/>
        </authorList>
    </citation>
    <scope>NUCLEOTIDE SEQUENCE [LARGE SCALE GENOMIC DNA]</scope>
    <source>
        <strain evidence="7">CAD2</strain>
    </source>
</reference>
<name>A0A9P5ECN6_COLSI</name>
<sequence length="278" mass="31037">MPTTNQDQPRLLQQRYGHRPSDGTSNSPWSPTLDLLLSHTSVRFYLPDALPNGTLESLIAAGQSASTSSMLQTWSAVAISDPVRKDQVATLAGDQDFIRQAHLFILFCADLNRLANNSKRLQKPSPALEKMDMFVMATIDAALAAQNMAVAAESLDLGVCYVGAARNNAAQLTELLELPPRVVALFGMTVGKPDQNHLNMIKPRLPLNEVHHREVWNAEGQEERVSSYDETLGSFYERQSKLNREFWSEHTSNFIETDTLDGREHLRDVPDEQKFGFS</sequence>
<dbReference type="OrthoDB" id="2094932at2759"/>
<keyword evidence="3" id="KW-0288">FMN</keyword>
<dbReference type="InterPro" id="IPR000415">
    <property type="entry name" value="Nitroreductase-like"/>
</dbReference>
<evidence type="ECO:0000313" key="7">
    <source>
        <dbReference type="EMBL" id="KAF4845129.1"/>
    </source>
</evidence>
<comment type="similarity">
    <text evidence="1">Belongs to the flavin oxidoreductase frp family.</text>
</comment>
<feature type="domain" description="Nitroreductase" evidence="6">
    <location>
        <begin position="38"/>
        <end position="191"/>
    </location>
</feature>
<dbReference type="GO" id="GO:0016491">
    <property type="term" value="F:oxidoreductase activity"/>
    <property type="evidence" value="ECO:0007669"/>
    <property type="project" value="UniProtKB-KW"/>
</dbReference>
<gene>
    <name evidence="7" type="ORF">CGCSCA2_v013718</name>
</gene>
<evidence type="ECO:0000256" key="1">
    <source>
        <dbReference type="ARBA" id="ARBA00008366"/>
    </source>
</evidence>
<dbReference type="InterPro" id="IPR016446">
    <property type="entry name" value="Flavin_OxRdtase_Frp"/>
</dbReference>
<evidence type="ECO:0000259" key="6">
    <source>
        <dbReference type="Pfam" id="PF00881"/>
    </source>
</evidence>
<dbReference type="PANTHER" id="PTHR43425">
    <property type="entry name" value="OXYGEN-INSENSITIVE NADPH NITROREDUCTASE"/>
    <property type="match status" value="1"/>
</dbReference>
<keyword evidence="4" id="KW-0560">Oxidoreductase</keyword>
<evidence type="ECO:0000256" key="3">
    <source>
        <dbReference type="ARBA" id="ARBA00022643"/>
    </source>
</evidence>
<keyword evidence="2" id="KW-0285">Flavoprotein</keyword>
<dbReference type="Gene3D" id="3.40.109.10">
    <property type="entry name" value="NADH Oxidase"/>
    <property type="match status" value="1"/>
</dbReference>
<dbReference type="PIRSF" id="PIRSF005426">
    <property type="entry name" value="Frp"/>
    <property type="match status" value="1"/>
</dbReference>
<evidence type="ECO:0000256" key="2">
    <source>
        <dbReference type="ARBA" id="ARBA00022630"/>
    </source>
</evidence>
<dbReference type="Pfam" id="PF00881">
    <property type="entry name" value="Nitroreductase"/>
    <property type="match status" value="1"/>
</dbReference>
<dbReference type="EMBL" id="QPMT01000073">
    <property type="protein sequence ID" value="KAF4845129.1"/>
    <property type="molecule type" value="Genomic_DNA"/>
</dbReference>
<evidence type="ECO:0000256" key="5">
    <source>
        <dbReference type="SAM" id="MobiDB-lite"/>
    </source>
</evidence>
<evidence type="ECO:0000256" key="4">
    <source>
        <dbReference type="ARBA" id="ARBA00023002"/>
    </source>
</evidence>
<dbReference type="Proteomes" id="UP000711996">
    <property type="component" value="Unassembled WGS sequence"/>
</dbReference>
<feature type="region of interest" description="Disordered" evidence="5">
    <location>
        <begin position="1"/>
        <end position="29"/>
    </location>
</feature>
<protein>
    <submittedName>
        <fullName evidence="7">FMN reductase</fullName>
    </submittedName>
</protein>
<dbReference type="InterPro" id="IPR029479">
    <property type="entry name" value="Nitroreductase"/>
</dbReference>
<dbReference type="AlphaFoldDB" id="A0A9P5ECN6"/>
<dbReference type="PANTHER" id="PTHR43425:SF2">
    <property type="entry name" value="OXYGEN-INSENSITIVE NADPH NITROREDUCTASE"/>
    <property type="match status" value="1"/>
</dbReference>
<accession>A0A9P5ECN6</accession>
<dbReference type="SUPFAM" id="SSF55469">
    <property type="entry name" value="FMN-dependent nitroreductase-like"/>
    <property type="match status" value="1"/>
</dbReference>
<evidence type="ECO:0000313" key="8">
    <source>
        <dbReference type="Proteomes" id="UP000711996"/>
    </source>
</evidence>
<comment type="caution">
    <text evidence="7">The sequence shown here is derived from an EMBL/GenBank/DDBJ whole genome shotgun (WGS) entry which is preliminary data.</text>
</comment>
<keyword evidence="8" id="KW-1185">Reference proteome</keyword>
<dbReference type="CDD" id="cd02146">
    <property type="entry name" value="NfsA-like"/>
    <property type="match status" value="1"/>
</dbReference>
<proteinExistence type="inferred from homology"/>
<organism evidence="7 8">
    <name type="scientific">Colletotrichum siamense</name>
    <name type="common">Anthracnose fungus</name>
    <dbReference type="NCBI Taxonomy" id="690259"/>
    <lineage>
        <taxon>Eukaryota</taxon>
        <taxon>Fungi</taxon>
        <taxon>Dikarya</taxon>
        <taxon>Ascomycota</taxon>
        <taxon>Pezizomycotina</taxon>
        <taxon>Sordariomycetes</taxon>
        <taxon>Hypocreomycetidae</taxon>
        <taxon>Glomerellales</taxon>
        <taxon>Glomerellaceae</taxon>
        <taxon>Colletotrichum</taxon>
        <taxon>Colletotrichum gloeosporioides species complex</taxon>
    </lineage>
</organism>